<dbReference type="Proteomes" id="UP000019184">
    <property type="component" value="Unassembled WGS sequence"/>
</dbReference>
<dbReference type="RefSeq" id="WP_081756376.1">
    <property type="nucleotide sequence ID" value="NZ_CBTK010000218.1"/>
</dbReference>
<dbReference type="Pfam" id="PF13451">
    <property type="entry name" value="zf_Tbcl"/>
    <property type="match status" value="1"/>
</dbReference>
<gene>
    <name evidence="2" type="ORF">BN874_2950003</name>
</gene>
<feature type="domain" description="Probable zinc-binding" evidence="1">
    <location>
        <begin position="63"/>
        <end position="112"/>
    </location>
</feature>
<sequence>MKSNKQRRQEIKAQRLRRIVKKTRAVNARPVDRPIGTVAVTPLLLRRNNSYGIPDFVQRGCYQDRPFRCKDCGVEEIWTAAQQRWWYEVAQGDVWTVAVRCRACRQRERARKVEARRIHREGLAAKSMGREHEDHPSAND</sequence>
<evidence type="ECO:0000259" key="1">
    <source>
        <dbReference type="Pfam" id="PF13451"/>
    </source>
</evidence>
<comment type="caution">
    <text evidence="2">The sequence shown here is derived from an EMBL/GenBank/DDBJ whole genome shotgun (WGS) entry which is preliminary data.</text>
</comment>
<accession>A0A7U7GCE2</accession>
<name>A0A7U7GCE2_9GAMM</name>
<evidence type="ECO:0000313" key="2">
    <source>
        <dbReference type="EMBL" id="CDH45849.1"/>
    </source>
</evidence>
<proteinExistence type="predicted"/>
<protein>
    <recommendedName>
        <fullName evidence="1">Probable zinc-binding domain-containing protein</fullName>
    </recommendedName>
</protein>
<organism evidence="2 3">
    <name type="scientific">Candidatus Contendobacter odensis Run_B_J11</name>
    <dbReference type="NCBI Taxonomy" id="1400861"/>
    <lineage>
        <taxon>Bacteria</taxon>
        <taxon>Pseudomonadati</taxon>
        <taxon>Pseudomonadota</taxon>
        <taxon>Gammaproteobacteria</taxon>
        <taxon>Candidatus Competibacteraceae</taxon>
        <taxon>Candidatus Contendibacter</taxon>
    </lineage>
</organism>
<evidence type="ECO:0000313" key="3">
    <source>
        <dbReference type="Proteomes" id="UP000019184"/>
    </source>
</evidence>
<dbReference type="EMBL" id="CBTK010000218">
    <property type="protein sequence ID" value="CDH45849.1"/>
    <property type="molecule type" value="Genomic_DNA"/>
</dbReference>
<dbReference type="AlphaFoldDB" id="A0A7U7GCE2"/>
<keyword evidence="3" id="KW-1185">Reference proteome</keyword>
<reference evidence="2 3" key="1">
    <citation type="journal article" date="2014" name="ISME J.">
        <title>Candidatus Competibacter-lineage genomes retrieved from metagenomes reveal functional metabolic diversity.</title>
        <authorList>
            <person name="McIlroy S.J."/>
            <person name="Albertsen M."/>
            <person name="Andresen E.K."/>
            <person name="Saunders A.M."/>
            <person name="Kristiansen R."/>
            <person name="Stokholm-Bjerregaard M."/>
            <person name="Nielsen K.L."/>
            <person name="Nielsen P.H."/>
        </authorList>
    </citation>
    <scope>NUCLEOTIDE SEQUENCE [LARGE SCALE GENOMIC DNA]</scope>
    <source>
        <strain evidence="2 3">Run_B_J11</strain>
    </source>
</reference>
<dbReference type="OrthoDB" id="289270at2"/>
<dbReference type="InterPro" id="IPR025306">
    <property type="entry name" value="Zn-bnd_dom_prob"/>
</dbReference>